<keyword evidence="1" id="KW-0472">Membrane</keyword>
<keyword evidence="4" id="KW-1185">Reference proteome</keyword>
<dbReference type="GO" id="GO:0050659">
    <property type="term" value="F:N-acetylgalactosamine 4-sulfate 6-O-sulfotransferase activity"/>
    <property type="evidence" value="ECO:0007669"/>
    <property type="project" value="TreeGrafter"/>
</dbReference>
<dbReference type="InterPro" id="IPR052654">
    <property type="entry name" value="CS_Sulfotransferase"/>
</dbReference>
<dbReference type="GO" id="GO:0019319">
    <property type="term" value="P:hexose biosynthetic process"/>
    <property type="evidence" value="ECO:0007669"/>
    <property type="project" value="TreeGrafter"/>
</dbReference>
<dbReference type="STRING" id="307972.A0A2G8LK98"/>
<reference evidence="3 4" key="1">
    <citation type="journal article" date="2017" name="PLoS Biol.">
        <title>The sea cucumber genome provides insights into morphological evolution and visceral regeneration.</title>
        <authorList>
            <person name="Zhang X."/>
            <person name="Sun L."/>
            <person name="Yuan J."/>
            <person name="Sun Y."/>
            <person name="Gao Y."/>
            <person name="Zhang L."/>
            <person name="Li S."/>
            <person name="Dai H."/>
            <person name="Hamel J.F."/>
            <person name="Liu C."/>
            <person name="Yu Y."/>
            <person name="Liu S."/>
            <person name="Lin W."/>
            <person name="Guo K."/>
            <person name="Jin S."/>
            <person name="Xu P."/>
            <person name="Storey K.B."/>
            <person name="Huan P."/>
            <person name="Zhang T."/>
            <person name="Zhou Y."/>
            <person name="Zhang J."/>
            <person name="Lin C."/>
            <person name="Li X."/>
            <person name="Xing L."/>
            <person name="Huo D."/>
            <person name="Sun M."/>
            <person name="Wang L."/>
            <person name="Mercier A."/>
            <person name="Li F."/>
            <person name="Yang H."/>
            <person name="Xiang J."/>
        </authorList>
    </citation>
    <scope>NUCLEOTIDE SEQUENCE [LARGE SCALE GENOMIC DNA]</scope>
    <source>
        <strain evidence="3">Shaxun</strain>
        <tissue evidence="3">Muscle</tissue>
    </source>
</reference>
<keyword evidence="1" id="KW-0812">Transmembrane</keyword>
<dbReference type="PANTHER" id="PTHR15723">
    <property type="entry name" value="CARBOHYDRATE SULFOTRANSFERASE 15"/>
    <property type="match status" value="1"/>
</dbReference>
<dbReference type="Pfam" id="PF00685">
    <property type="entry name" value="Sulfotransfer_1"/>
    <property type="match status" value="1"/>
</dbReference>
<dbReference type="OrthoDB" id="8068875at2759"/>
<name>A0A2G8LK98_STIJA</name>
<feature type="domain" description="Sulfotransferase" evidence="2">
    <location>
        <begin position="192"/>
        <end position="423"/>
    </location>
</feature>
<dbReference type="InterPro" id="IPR027417">
    <property type="entry name" value="P-loop_NTPase"/>
</dbReference>
<proteinExistence type="predicted"/>
<evidence type="ECO:0000313" key="4">
    <source>
        <dbReference type="Proteomes" id="UP000230750"/>
    </source>
</evidence>
<keyword evidence="1" id="KW-1133">Transmembrane helix</keyword>
<dbReference type="SUPFAM" id="SSF52540">
    <property type="entry name" value="P-loop containing nucleoside triphosphate hydrolases"/>
    <property type="match status" value="1"/>
</dbReference>
<comment type="caution">
    <text evidence="3">The sequence shown here is derived from an EMBL/GenBank/DDBJ whole genome shotgun (WGS) entry which is preliminary data.</text>
</comment>
<accession>A0A2G8LK98</accession>
<evidence type="ECO:0000313" key="3">
    <source>
        <dbReference type="EMBL" id="PIK60590.1"/>
    </source>
</evidence>
<dbReference type="InterPro" id="IPR000863">
    <property type="entry name" value="Sulfotransferase_dom"/>
</dbReference>
<gene>
    <name evidence="3" type="ORF">BSL78_02526</name>
</gene>
<dbReference type="Proteomes" id="UP000230750">
    <property type="component" value="Unassembled WGS sequence"/>
</dbReference>
<organism evidence="3 4">
    <name type="scientific">Stichopus japonicus</name>
    <name type="common">Sea cucumber</name>
    <dbReference type="NCBI Taxonomy" id="307972"/>
    <lineage>
        <taxon>Eukaryota</taxon>
        <taxon>Metazoa</taxon>
        <taxon>Echinodermata</taxon>
        <taxon>Eleutherozoa</taxon>
        <taxon>Echinozoa</taxon>
        <taxon>Holothuroidea</taxon>
        <taxon>Aspidochirotacea</taxon>
        <taxon>Aspidochirotida</taxon>
        <taxon>Stichopodidae</taxon>
        <taxon>Apostichopus</taxon>
    </lineage>
</organism>
<evidence type="ECO:0000256" key="1">
    <source>
        <dbReference type="SAM" id="Phobius"/>
    </source>
</evidence>
<dbReference type="AlphaFoldDB" id="A0A2G8LK98"/>
<dbReference type="Gene3D" id="3.40.50.300">
    <property type="entry name" value="P-loop containing nucleotide triphosphate hydrolases"/>
    <property type="match status" value="1"/>
</dbReference>
<evidence type="ECO:0000259" key="2">
    <source>
        <dbReference type="Pfam" id="PF00685"/>
    </source>
</evidence>
<dbReference type="PANTHER" id="PTHR15723:SF0">
    <property type="entry name" value="CARBOHYDRATE SULFOTRANSFERASE 15"/>
    <property type="match status" value="1"/>
</dbReference>
<feature type="transmembrane region" description="Helical" evidence="1">
    <location>
        <begin position="37"/>
        <end position="57"/>
    </location>
</feature>
<sequence>MKESELLQRHTYFDYGDVNEKMDQRRMCFDQVSRHRFQLFSFIAVSIASLVLTIYHIKANPKLVIPEYSEELLKRTNMFSQIRRKLFAWDRIKNECLSGALKGNLRYQIKDSCIDGREKAVKIAKKRLAVTVTSGAYARYRKCKGNNSAPLKLYRLAPKIFNEVPDNFLEQYENPCWRHKGSHVYCLPYFYVIGMPKCGSSDLFDKLTSHPQIIRPKWKEPGFWNKLHYIRQPHDLGVYMEYFKDFREAIQTSKRKLITGDGTVASMWSLFDVQFLKDGVGFGLPDVLKAIQPEAKFFIILRDPVERLFSDYHYFGDFRRTPEDFHRKVLIALQEFHKCKQRLNDDLACIGVERIWSKDCIARVSLGLYSVLLREWFKVFPANQFFVIDLAVWESDCVGVMTRAYQFLALDPIPEDELKVICAKRTVLSGKRTKIIMGNETRHLLNCLYGPYQQDLRAFLSTHSLDERNLV</sequence>
<keyword evidence="3" id="KW-0808">Transferase</keyword>
<protein>
    <submittedName>
        <fullName evidence="3">Putative carbohydrate sulfotransferase 15</fullName>
    </submittedName>
</protein>
<dbReference type="EMBL" id="MRZV01000053">
    <property type="protein sequence ID" value="PIK60590.1"/>
    <property type="molecule type" value="Genomic_DNA"/>
</dbReference>